<name>A0ABU5F0L5_9BACT</name>
<dbReference type="RefSeq" id="WP_320687512.1">
    <property type="nucleotide sequence ID" value="NZ_JAXBLV010000188.1"/>
</dbReference>
<evidence type="ECO:0000259" key="2">
    <source>
        <dbReference type="Pfam" id="PF06439"/>
    </source>
</evidence>
<dbReference type="InterPro" id="IPR010496">
    <property type="entry name" value="AL/BT2_dom"/>
</dbReference>
<dbReference type="Proteomes" id="UP001272242">
    <property type="component" value="Unassembled WGS sequence"/>
</dbReference>
<dbReference type="Pfam" id="PF06439">
    <property type="entry name" value="3keto-disac_hyd"/>
    <property type="match status" value="1"/>
</dbReference>
<feature type="domain" description="3-keto-alpha-glucoside-1,2-lyase/3-keto-2-hydroxy-glucal hydratase" evidence="2">
    <location>
        <begin position="22"/>
        <end position="204"/>
    </location>
</feature>
<evidence type="ECO:0000313" key="3">
    <source>
        <dbReference type="EMBL" id="MDY3561039.1"/>
    </source>
</evidence>
<feature type="signal peptide" evidence="1">
    <location>
        <begin position="1"/>
        <end position="18"/>
    </location>
</feature>
<dbReference type="EMBL" id="JAXBLV010000188">
    <property type="protein sequence ID" value="MDY3561039.1"/>
    <property type="molecule type" value="Genomic_DNA"/>
</dbReference>
<accession>A0ABU5F0L5</accession>
<comment type="caution">
    <text evidence="3">The sequence shown here is derived from an EMBL/GenBank/DDBJ whole genome shotgun (WGS) entry which is preliminary data.</text>
</comment>
<organism evidence="3 4">
    <name type="scientific">Gemmata algarum</name>
    <dbReference type="NCBI Taxonomy" id="2975278"/>
    <lineage>
        <taxon>Bacteria</taxon>
        <taxon>Pseudomonadati</taxon>
        <taxon>Planctomycetota</taxon>
        <taxon>Planctomycetia</taxon>
        <taxon>Gemmatales</taxon>
        <taxon>Gemmataceae</taxon>
        <taxon>Gemmata</taxon>
    </lineage>
</organism>
<dbReference type="Gene3D" id="2.60.120.560">
    <property type="entry name" value="Exo-inulinase, domain 1"/>
    <property type="match status" value="1"/>
</dbReference>
<evidence type="ECO:0000256" key="1">
    <source>
        <dbReference type="SAM" id="SignalP"/>
    </source>
</evidence>
<gene>
    <name evidence="3" type="ORF">R5W23_002298</name>
</gene>
<keyword evidence="4" id="KW-1185">Reference proteome</keyword>
<feature type="chain" id="PRO_5047180410" evidence="1">
    <location>
        <begin position="19"/>
        <end position="210"/>
    </location>
</feature>
<proteinExistence type="predicted"/>
<keyword evidence="1" id="KW-0732">Signal</keyword>
<sequence length="210" mass="23758">MRLILSALLLAFSTAATASEKPVSLFNGKDFTGWDGDTEKTWRIEDGYIAGGSLEQLVPRNEFLCTTKTYEDFELKVTFKLTGDKAKANAGVQFRTKRIPKHHEVIGYQADVGQDYWGALYDESRRNKILAKPAKDVIEKLVKHDDWNEYVVRCEGPRVKLWLNGTLTVDYTEEDAKIERSGVIALQIHGGAKAKVYYKNITIEELPAKK</sequence>
<protein>
    <submittedName>
        <fullName evidence="3">DUF1080 domain-containing protein</fullName>
    </submittedName>
</protein>
<evidence type="ECO:0000313" key="4">
    <source>
        <dbReference type="Proteomes" id="UP001272242"/>
    </source>
</evidence>
<reference evidence="4" key="1">
    <citation type="journal article" date="2023" name="Mar. Drugs">
        <title>Gemmata algarum, a Novel Planctomycete Isolated from an Algal Mat, Displays Antimicrobial Activity.</title>
        <authorList>
            <person name="Kumar G."/>
            <person name="Kallscheuer N."/>
            <person name="Kashif M."/>
            <person name="Ahamad S."/>
            <person name="Jagadeeshwari U."/>
            <person name="Pannikurungottu S."/>
            <person name="Haufschild T."/>
            <person name="Kabuu M."/>
            <person name="Sasikala C."/>
            <person name="Jogler C."/>
            <person name="Ramana C."/>
        </authorList>
    </citation>
    <scope>NUCLEOTIDE SEQUENCE [LARGE SCALE GENOMIC DNA]</scope>
    <source>
        <strain evidence="4">JC673</strain>
    </source>
</reference>